<evidence type="ECO:0008006" key="2">
    <source>
        <dbReference type="Google" id="ProtNLM"/>
    </source>
</evidence>
<proteinExistence type="predicted"/>
<dbReference type="Pfam" id="PF11659">
    <property type="entry name" value="DUF3261"/>
    <property type="match status" value="1"/>
</dbReference>
<accession>A0A0F9YC93</accession>
<name>A0A0F9YC93_9ZZZZ</name>
<dbReference type="AlphaFoldDB" id="A0A0F9YC93"/>
<evidence type="ECO:0000313" key="1">
    <source>
        <dbReference type="EMBL" id="KKO02089.1"/>
    </source>
</evidence>
<comment type="caution">
    <text evidence="1">The sequence shown here is derived from an EMBL/GenBank/DDBJ whole genome shotgun (WGS) entry which is preliminary data.</text>
</comment>
<gene>
    <name evidence="1" type="ORF">LCGC14_0109510</name>
</gene>
<dbReference type="PROSITE" id="PS51257">
    <property type="entry name" value="PROKAR_LIPOPROTEIN"/>
    <property type="match status" value="1"/>
</dbReference>
<sequence>MTNRVRLDRWFAFSLLTVCLWLTGCAAPLTSAPIPDLAALPASPPYTQHLIFEHDGERRQLLAVLRHDQSVLRMALLSPQGQRLLTLEQDRNGARFLPGAAFEPPFSAQWLAERLAWSLWPVKELERAFQDSRWAVQRHEAGHKIYYRNQLMATVTDSGTCHIVDDLQAGYRLYRTTVEPNAIHNELPCPAP</sequence>
<reference evidence="1" key="1">
    <citation type="journal article" date="2015" name="Nature">
        <title>Complex archaea that bridge the gap between prokaryotes and eukaryotes.</title>
        <authorList>
            <person name="Spang A."/>
            <person name="Saw J.H."/>
            <person name="Jorgensen S.L."/>
            <person name="Zaremba-Niedzwiedzka K."/>
            <person name="Martijn J."/>
            <person name="Lind A.E."/>
            <person name="van Eijk R."/>
            <person name="Schleper C."/>
            <person name="Guy L."/>
            <person name="Ettema T.J."/>
        </authorList>
    </citation>
    <scope>NUCLEOTIDE SEQUENCE</scope>
</reference>
<organism evidence="1">
    <name type="scientific">marine sediment metagenome</name>
    <dbReference type="NCBI Taxonomy" id="412755"/>
    <lineage>
        <taxon>unclassified sequences</taxon>
        <taxon>metagenomes</taxon>
        <taxon>ecological metagenomes</taxon>
    </lineage>
</organism>
<dbReference type="EMBL" id="LAZR01000032">
    <property type="protein sequence ID" value="KKO02089.1"/>
    <property type="molecule type" value="Genomic_DNA"/>
</dbReference>
<dbReference type="InterPro" id="IPR021675">
    <property type="entry name" value="DUF3261"/>
</dbReference>
<protein>
    <recommendedName>
        <fullName evidence="2">DUF3261 domain-containing protein</fullName>
    </recommendedName>
</protein>